<keyword evidence="2" id="KW-1133">Transmembrane helix</keyword>
<organism evidence="5">
    <name type="scientific">Panicum hallii</name>
    <dbReference type="NCBI Taxonomy" id="206008"/>
    <lineage>
        <taxon>Eukaryota</taxon>
        <taxon>Viridiplantae</taxon>
        <taxon>Streptophyta</taxon>
        <taxon>Embryophyta</taxon>
        <taxon>Tracheophyta</taxon>
        <taxon>Spermatophyta</taxon>
        <taxon>Magnoliopsida</taxon>
        <taxon>Liliopsida</taxon>
        <taxon>Poales</taxon>
        <taxon>Poaceae</taxon>
        <taxon>PACMAD clade</taxon>
        <taxon>Panicoideae</taxon>
        <taxon>Panicodae</taxon>
        <taxon>Paniceae</taxon>
        <taxon>Panicinae</taxon>
        <taxon>Panicum</taxon>
        <taxon>Panicum sect. Panicum</taxon>
    </lineage>
</organism>
<keyword evidence="2" id="KW-0472">Membrane</keyword>
<dbReference type="Pfam" id="PF02298">
    <property type="entry name" value="Cu_bind_like"/>
    <property type="match status" value="1"/>
</dbReference>
<dbReference type="SUPFAM" id="SSF49503">
    <property type="entry name" value="Cupredoxins"/>
    <property type="match status" value="1"/>
</dbReference>
<evidence type="ECO:0000256" key="1">
    <source>
        <dbReference type="SAM" id="MobiDB-lite"/>
    </source>
</evidence>
<reference evidence="5" key="1">
    <citation type="submission" date="2018-04" db="EMBL/GenBank/DDBJ databases">
        <title>WGS assembly of Panicum hallii.</title>
        <authorList>
            <person name="Lovell J."/>
            <person name="Jenkins J."/>
            <person name="Lowry D."/>
            <person name="Mamidi S."/>
            <person name="Sreedasyam A."/>
            <person name="Weng X."/>
            <person name="Barry K."/>
            <person name="Bonette J."/>
            <person name="Campitelli B."/>
            <person name="Daum C."/>
            <person name="Gordon S."/>
            <person name="Gould B."/>
            <person name="Lipzen A."/>
            <person name="Macqueen A."/>
            <person name="Palacio-Mejia J."/>
            <person name="Plott C."/>
            <person name="Shakirov E."/>
            <person name="Shu S."/>
            <person name="Yoshinaga Y."/>
            <person name="Zane M."/>
            <person name="Rokhsar D."/>
            <person name="Grimwood J."/>
            <person name="Schmutz J."/>
            <person name="Juenger T."/>
        </authorList>
    </citation>
    <scope>NUCLEOTIDE SEQUENCE [LARGE SCALE GENOMIC DNA]</scope>
    <source>
        <strain evidence="5">FIL2</strain>
    </source>
</reference>
<evidence type="ECO:0000256" key="2">
    <source>
        <dbReference type="SAM" id="Phobius"/>
    </source>
</evidence>
<keyword evidence="2" id="KW-0812">Transmembrane</keyword>
<feature type="compositionally biased region" description="Polar residues" evidence="1">
    <location>
        <begin position="109"/>
        <end position="124"/>
    </location>
</feature>
<dbReference type="AlphaFoldDB" id="A0A2T8KQV1"/>
<dbReference type="Proteomes" id="UP000243499">
    <property type="component" value="Chromosome 2"/>
</dbReference>
<proteinExistence type="predicted"/>
<name>A0A2T8KQV1_9POAL</name>
<feature type="region of interest" description="Disordered" evidence="1">
    <location>
        <begin position="108"/>
        <end position="130"/>
    </location>
</feature>
<gene>
    <name evidence="5" type="ORF">PAHAL_2G304800</name>
</gene>
<feature type="domain" description="Phytocyanin" evidence="4">
    <location>
        <begin position="1"/>
        <end position="103"/>
    </location>
</feature>
<dbReference type="PROSITE" id="PS51485">
    <property type="entry name" value="PHYTOCYANIN"/>
    <property type="match status" value="1"/>
</dbReference>
<feature type="signal peptide" evidence="3">
    <location>
        <begin position="1"/>
        <end position="23"/>
    </location>
</feature>
<protein>
    <recommendedName>
        <fullName evidence="4">Phytocyanin domain-containing protein</fullName>
    </recommendedName>
</protein>
<sequence>MAGLRLAVLLLAASASRPPAVYGVGDETGWAVPPARSTNFKYGDDDSVLLGDYERCSAANPLRRFADGGGTRFALGRPRFFYFISSAPARCEAGQRMVVRVVDAPRRPSLTSGAPTPAPGTQPSDTPPCGHRRLSLAQKQFAAAAIGLGAGFILVFSIVWLCVCCNNN</sequence>
<dbReference type="Gramene" id="PVH64571">
    <property type="protein sequence ID" value="PVH64571"/>
    <property type="gene ID" value="PAHAL_2G304800"/>
</dbReference>
<dbReference type="GO" id="GO:0009055">
    <property type="term" value="F:electron transfer activity"/>
    <property type="evidence" value="ECO:0007669"/>
    <property type="project" value="InterPro"/>
</dbReference>
<dbReference type="InterPro" id="IPR008972">
    <property type="entry name" value="Cupredoxin"/>
</dbReference>
<feature type="chain" id="PRO_5015446552" description="Phytocyanin domain-containing protein" evidence="3">
    <location>
        <begin position="24"/>
        <end position="168"/>
    </location>
</feature>
<evidence type="ECO:0000256" key="3">
    <source>
        <dbReference type="SAM" id="SignalP"/>
    </source>
</evidence>
<keyword evidence="3" id="KW-0732">Signal</keyword>
<evidence type="ECO:0000313" key="5">
    <source>
        <dbReference type="EMBL" id="PVH64571.1"/>
    </source>
</evidence>
<dbReference type="Gene3D" id="2.60.40.420">
    <property type="entry name" value="Cupredoxins - blue copper proteins"/>
    <property type="match status" value="1"/>
</dbReference>
<accession>A0A2T8KQV1</accession>
<evidence type="ECO:0000259" key="4">
    <source>
        <dbReference type="PROSITE" id="PS51485"/>
    </source>
</evidence>
<dbReference type="InterPro" id="IPR003245">
    <property type="entry name" value="Phytocyanin_dom"/>
</dbReference>
<feature type="transmembrane region" description="Helical" evidence="2">
    <location>
        <begin position="141"/>
        <end position="163"/>
    </location>
</feature>
<dbReference type="EMBL" id="CM008047">
    <property type="protein sequence ID" value="PVH64571.1"/>
    <property type="molecule type" value="Genomic_DNA"/>
</dbReference>